<dbReference type="EMBL" id="CP019236">
    <property type="protein sequence ID" value="APW39037.1"/>
    <property type="molecule type" value="Genomic_DNA"/>
</dbReference>
<evidence type="ECO:0000256" key="1">
    <source>
        <dbReference type="SAM" id="MobiDB-lite"/>
    </source>
</evidence>
<organism evidence="2 3">
    <name type="scientific">Rhodoferax koreensis</name>
    <dbReference type="NCBI Taxonomy" id="1842727"/>
    <lineage>
        <taxon>Bacteria</taxon>
        <taxon>Pseudomonadati</taxon>
        <taxon>Pseudomonadota</taxon>
        <taxon>Betaproteobacteria</taxon>
        <taxon>Burkholderiales</taxon>
        <taxon>Comamonadaceae</taxon>
        <taxon>Rhodoferax</taxon>
    </lineage>
</organism>
<protein>
    <recommendedName>
        <fullName evidence="4">TonB C-terminal domain-containing protein</fullName>
    </recommendedName>
</protein>
<evidence type="ECO:0000313" key="3">
    <source>
        <dbReference type="Proteomes" id="UP000186609"/>
    </source>
</evidence>
<gene>
    <name evidence="2" type="ORF">RD110_18985</name>
</gene>
<dbReference type="Proteomes" id="UP000186609">
    <property type="component" value="Chromosome"/>
</dbReference>
<dbReference type="KEGG" id="rhy:RD110_18985"/>
<dbReference type="AlphaFoldDB" id="A0A1P8JZ57"/>
<evidence type="ECO:0008006" key="4">
    <source>
        <dbReference type="Google" id="ProtNLM"/>
    </source>
</evidence>
<reference evidence="2 3" key="1">
    <citation type="submission" date="2017-01" db="EMBL/GenBank/DDBJ databases">
        <authorList>
            <person name="Mah S.A."/>
            <person name="Swanson W.J."/>
            <person name="Moy G.W."/>
            <person name="Vacquier V.D."/>
        </authorList>
    </citation>
    <scope>NUCLEOTIDE SEQUENCE [LARGE SCALE GENOMIC DNA]</scope>
    <source>
        <strain evidence="2 3">DCY110</strain>
    </source>
</reference>
<feature type="region of interest" description="Disordered" evidence="1">
    <location>
        <begin position="1"/>
        <end position="38"/>
    </location>
</feature>
<proteinExistence type="predicted"/>
<accession>A0A1P8JZ57</accession>
<evidence type="ECO:0000313" key="2">
    <source>
        <dbReference type="EMBL" id="APW39037.1"/>
    </source>
</evidence>
<feature type="compositionally biased region" description="Low complexity" evidence="1">
    <location>
        <begin position="1"/>
        <end position="14"/>
    </location>
</feature>
<name>A0A1P8JZ57_9BURK</name>
<keyword evidence="3" id="KW-1185">Reference proteome</keyword>
<sequence>MQQAQPSIPTATDTPPTPKPQSAYIKPDKPSAVPEPIGYLPFDAVDQPAEPLGDWMIDTEVLPRGKSLRVVLKLWISATGVIDHWALSGVQDDDETLARRALARLPETLIQPAFLNHLPVPSVRQLEIVLTR</sequence>
<dbReference type="STRING" id="1842727.RD110_18985"/>